<feature type="compositionally biased region" description="Low complexity" evidence="1">
    <location>
        <begin position="414"/>
        <end position="425"/>
    </location>
</feature>
<evidence type="ECO:0008006" key="4">
    <source>
        <dbReference type="Google" id="ProtNLM"/>
    </source>
</evidence>
<feature type="compositionally biased region" description="Basic residues" evidence="1">
    <location>
        <begin position="463"/>
        <end position="472"/>
    </location>
</feature>
<gene>
    <name evidence="2" type="ORF">ACRB68_19470</name>
</gene>
<dbReference type="Proteomes" id="UP000487268">
    <property type="component" value="Unassembled WGS sequence"/>
</dbReference>
<evidence type="ECO:0000313" key="3">
    <source>
        <dbReference type="Proteomes" id="UP000487268"/>
    </source>
</evidence>
<protein>
    <recommendedName>
        <fullName evidence="4">Transposase</fullName>
    </recommendedName>
</protein>
<feature type="compositionally biased region" description="Low complexity" evidence="1">
    <location>
        <begin position="685"/>
        <end position="697"/>
    </location>
</feature>
<keyword evidence="3" id="KW-1185">Reference proteome</keyword>
<feature type="region of interest" description="Disordered" evidence="1">
    <location>
        <begin position="1"/>
        <end position="53"/>
    </location>
</feature>
<proteinExistence type="predicted"/>
<organism evidence="2 3">
    <name type="scientific">Actinomadura macrotermitis</name>
    <dbReference type="NCBI Taxonomy" id="2585200"/>
    <lineage>
        <taxon>Bacteria</taxon>
        <taxon>Bacillati</taxon>
        <taxon>Actinomycetota</taxon>
        <taxon>Actinomycetes</taxon>
        <taxon>Streptosporangiales</taxon>
        <taxon>Thermomonosporaceae</taxon>
        <taxon>Actinomadura</taxon>
    </lineage>
</organism>
<feature type="region of interest" description="Disordered" evidence="1">
    <location>
        <begin position="664"/>
        <end position="760"/>
    </location>
</feature>
<evidence type="ECO:0000256" key="1">
    <source>
        <dbReference type="SAM" id="MobiDB-lite"/>
    </source>
</evidence>
<feature type="compositionally biased region" description="Basic and acidic residues" evidence="1">
    <location>
        <begin position="727"/>
        <end position="737"/>
    </location>
</feature>
<comment type="caution">
    <text evidence="2">The sequence shown here is derived from an EMBL/GenBank/DDBJ whole genome shotgun (WGS) entry which is preliminary data.</text>
</comment>
<name>A0A7K0BRX1_9ACTN</name>
<feature type="compositionally biased region" description="Basic residues" evidence="1">
    <location>
        <begin position="42"/>
        <end position="51"/>
    </location>
</feature>
<dbReference type="AlphaFoldDB" id="A0A7K0BRX1"/>
<reference evidence="2 3" key="1">
    <citation type="submission" date="2019-10" db="EMBL/GenBank/DDBJ databases">
        <title>Actinomadura rubteroloni sp. nov. and Actinomadura macrotermitis sp. nov., isolated from the gut of fungus growing-termite Macrotermes natalensis.</title>
        <authorList>
            <person name="Benndorf R."/>
            <person name="Martin K."/>
            <person name="Kuefner M."/>
            <person name="De Beer W."/>
            <person name="Kaster A.-K."/>
            <person name="Vollmers J."/>
            <person name="Poulsen M."/>
            <person name="Beemelmanns C."/>
        </authorList>
    </citation>
    <scope>NUCLEOTIDE SEQUENCE [LARGE SCALE GENOMIC DNA]</scope>
    <source>
        <strain evidence="2 3">RB68</strain>
    </source>
</reference>
<feature type="compositionally biased region" description="Polar residues" evidence="1">
    <location>
        <begin position="670"/>
        <end position="683"/>
    </location>
</feature>
<evidence type="ECO:0000313" key="2">
    <source>
        <dbReference type="EMBL" id="MQY03901.1"/>
    </source>
</evidence>
<dbReference type="EMBL" id="WEGH01000001">
    <property type="protein sequence ID" value="MQY03901.1"/>
    <property type="molecule type" value="Genomic_DNA"/>
</dbReference>
<sequence>MSPSAGSRVAPGHGEPVEVAAGRSPRSLARTGGGKDAQERRVRGKNKRPAWRRPTEVPVSVVRLPLVIPDEATRIRVEKLFAAAWQLKRALRGDARARTDAYHAASARRAAPSPVPGAAAAEWREELGLSRAGLERAAYGHLDASGHLKHHLSKAVAMHLADEVWCGVERHLFPGATGRRHGRPRRGSWWGFTRIPGRARSHTTARKWETFRLHGTLDGHLGTYRHPNLPGGITPQQAAALAGQPAPTRRAARVRGRAGRRTAQPQGMSVLAQPRRMPAPVPPTVRGRAAWWEHDGPLALVYAGGPASGRGDLVLPVRLPQGAGRWPHLLHALGDPGCRHKVDLVRRPTTRGWVYEAHLLILKPAYVSPATAARRATAPRDRRGGVDGNVSNLATVSFPAPSDSARAEQPDTASSSVVSTQLTLSPAEHGDLARAARKARGRQRAMERSRRAANAAQYELSKRQRRREKRRAAQGLPARAVPVPGGARRTRADGVPLQAPRRDALSRSHQRTRARHARAADRAAKSKAGRARQVAGALVAVHGPHLIIEDCDIRTWQQRWGSACARFTPGLLITALVRECTATGGRLLRASTYTTALSQHCLCGQRVSKILADRIHRCDNDEGCGLVGDRDLVAAALAAFITFGDPDDLRTARVDYTASRHAIGVHGLSSGPQGALTASTVNLDTPARPGRPGTPATPTRPPRRRRWKNNPVASARRTRQRAVPTPDETHPATRWDGHAGQTQPHTRLPGGSTKDPPGRT</sequence>
<accession>A0A7K0BRX1</accession>
<feature type="region of interest" description="Disordered" evidence="1">
    <location>
        <begin position="373"/>
        <end position="494"/>
    </location>
</feature>